<dbReference type="Gene3D" id="1.20.920.10">
    <property type="entry name" value="Bromodomain-like"/>
    <property type="match status" value="1"/>
</dbReference>
<dbReference type="InterPro" id="IPR051831">
    <property type="entry name" value="Bromodomain_contain_prot"/>
</dbReference>
<evidence type="ECO:0000256" key="2">
    <source>
        <dbReference type="PROSITE-ProRule" id="PRU00035"/>
    </source>
</evidence>
<reference evidence="5" key="1">
    <citation type="journal article" date="2020" name="Fungal Divers.">
        <title>Resolving the Mortierellaceae phylogeny through synthesis of multi-gene phylogenetics and phylogenomics.</title>
        <authorList>
            <person name="Vandepol N."/>
            <person name="Liber J."/>
            <person name="Desiro A."/>
            <person name="Na H."/>
            <person name="Kennedy M."/>
            <person name="Barry K."/>
            <person name="Grigoriev I.V."/>
            <person name="Miller A.N."/>
            <person name="O'Donnell K."/>
            <person name="Stajich J.E."/>
            <person name="Bonito G."/>
        </authorList>
    </citation>
    <scope>NUCLEOTIDE SEQUENCE</scope>
    <source>
        <strain evidence="5">MES-2147</strain>
    </source>
</reference>
<comment type="caution">
    <text evidence="5">The sequence shown here is derived from an EMBL/GenBank/DDBJ whole genome shotgun (WGS) entry which is preliminary data.</text>
</comment>
<evidence type="ECO:0000256" key="1">
    <source>
        <dbReference type="ARBA" id="ARBA00023117"/>
    </source>
</evidence>
<dbReference type="EMBL" id="JAAAHW010006470">
    <property type="protein sequence ID" value="KAF9960277.1"/>
    <property type="molecule type" value="Genomic_DNA"/>
</dbReference>
<feature type="compositionally biased region" description="Polar residues" evidence="3">
    <location>
        <begin position="768"/>
        <end position="778"/>
    </location>
</feature>
<feature type="compositionally biased region" description="Low complexity" evidence="3">
    <location>
        <begin position="549"/>
        <end position="576"/>
    </location>
</feature>
<organism evidence="5 6">
    <name type="scientific">Modicella reniformis</name>
    <dbReference type="NCBI Taxonomy" id="1440133"/>
    <lineage>
        <taxon>Eukaryota</taxon>
        <taxon>Fungi</taxon>
        <taxon>Fungi incertae sedis</taxon>
        <taxon>Mucoromycota</taxon>
        <taxon>Mortierellomycotina</taxon>
        <taxon>Mortierellomycetes</taxon>
        <taxon>Mortierellales</taxon>
        <taxon>Mortierellaceae</taxon>
        <taxon>Modicella</taxon>
    </lineage>
</organism>
<dbReference type="Pfam" id="PF00439">
    <property type="entry name" value="Bromodomain"/>
    <property type="match status" value="1"/>
</dbReference>
<feature type="region of interest" description="Disordered" evidence="3">
    <location>
        <begin position="537"/>
        <end position="937"/>
    </location>
</feature>
<feature type="compositionally biased region" description="Polar residues" evidence="3">
    <location>
        <begin position="726"/>
        <end position="735"/>
    </location>
</feature>
<dbReference type="SMART" id="SM00297">
    <property type="entry name" value="BROMO"/>
    <property type="match status" value="1"/>
</dbReference>
<evidence type="ECO:0000259" key="4">
    <source>
        <dbReference type="PROSITE" id="PS50014"/>
    </source>
</evidence>
<name>A0A9P6J393_9FUNG</name>
<dbReference type="SUPFAM" id="SSF81383">
    <property type="entry name" value="F-box domain"/>
    <property type="match status" value="1"/>
</dbReference>
<sequence>MDTTKPLDIPEIRLLITDYLTLLDLSRCVQVNKTWSQWFLPYLWKTVTPRSKSSGRIHGQTTPTRGFLEGYRHLIQTLDLSQQPCGNYTLTYPNLRKLILAQGQVGDDPTSLIVLNPSITSLSVNFVPLDALVRFWRVVSELPRLKTLSVGYLEFNEGCMKAFWKICEGLEYLSMVSTSFPSKLNEADIPIFACMQRLDLVWVSKPDPMVQMEIITRCPRLERLSWSAPESSSIDFKASMAKPQGSFLDGMALATSLKLYAEFGPRASNALGRHFGTLVKLHILFSTNVCHRDILCLCPLLEDFRGVDIAAKDVVEGGPWVCQRMKRLATRFTFQKGEEDLQPLIFERLSKLDRLELLRVGDSGCPEYEQGLDFCLTSGLGHLATLNQLKLLYFNRQTIGAEEAKWITQHWKKLRVLGGAIEFASIFMSSPRSQSPSKLDPHLSHYTPAQHKLKSTSTPEDLHDTADGATAQRKKKRSKKDRRDHESTDQNNNHHHHHYYYNGHAIASPSPPPLPPPPPVQKLPTIKISLRLPANPAIIPSSTSPTFHKGSSSSAGGSSSSSNNNNNNNNNNSRNRSGSKKRRRLSEQLSVVSEDDEHHDLKDLNEHEHEHEHEDEEDDPHQQQEQQQHYSSGDEQDFRTSSSHKKKKKHKHKHKHRHRAHEEQEDHKFEEDCHESLDEVNEIGSGPPKITLRLGKDKKDKKRSKSFSSSQHGIHPNHPFEKTGQPPEQASQLKISTRGKAHSRSRSMSQTPTTPVIVKEEDTPQQPPQRDSNGSHVQHGQKRPFSSLLSERSLSEDIDMVEPGTEAMDDEEFDDPLAGDLDDADDDVGDGDDGDDEEEGLEQLNDGDDNTDDEDLKSPTVDPGMRGQLGSKSVKGAQKGSKTIPGTTSTSKPSRSKKPKTSKEDVSLEGSEQATIKGGRKGKTHQKRPSVSKTTTTAVPKKKEFSVVCNKLLDNFIKKDMYVLFTEPVDPVLVPDYSTVIKNPMDLSTMRAKVERNFYPSIDEFLKDFQLVCDNARLYNSKETLYWRQADKLWEWGSKAIERERKTILDKDEELLLRAIKDEETVDVGGMGDYNSINIATSRGLINAEGNIDSPTSMMDSGGRSHTPQQYRKAKKIKHRRDGTIAFTYSTDGSIDPASHPDPWSLVPVVQDFGSAPLVCPLVESNPSYSGQYLDDYPYWKPPTCTFRPSAFQDYGPYAILGRPAPDASGTSGVQNIPAYTGMVFGDEKGEAYVRSLAMFLDGIVDEKELTTMNKEDTTGLLEVQEYVRKKVETLTRGASTIVDKVAMALREESTGKSAGVDTHVPLKLWRQEFSDNPEESTALASQRVSLREIKDTKEAKQEMKDIEMIEQGQKQVEGGGSNEGLAKSVAKGAETKDAESEAQQENVKEGAAIEKMEKKVQPARDDTPECIDIRHVLRDIRAWPKLLREKTDYETWRQLKMEFDSLLPPSQRGTTTATIAPADDAVEVKWGQKWTGGDSDESMKWVREYLDKNSAEMQHVIQLLLTKTISNKSPAASTNASSPAAYSSAAGSPAGASTPIAGAATPTIGAGSDAQEPPTLEELIRNIRKRLIEMAQF</sequence>
<feature type="compositionally biased region" description="Basic residues" evidence="3">
    <location>
        <begin position="918"/>
        <end position="930"/>
    </location>
</feature>
<feature type="compositionally biased region" description="Basic residues" evidence="3">
    <location>
        <begin position="642"/>
        <end position="659"/>
    </location>
</feature>
<evidence type="ECO:0000256" key="3">
    <source>
        <dbReference type="SAM" id="MobiDB-lite"/>
    </source>
</evidence>
<keyword evidence="6" id="KW-1185">Reference proteome</keyword>
<dbReference type="PROSITE" id="PS50014">
    <property type="entry name" value="BROMODOMAIN_2"/>
    <property type="match status" value="1"/>
</dbReference>
<dbReference type="CDD" id="cd04369">
    <property type="entry name" value="Bromodomain"/>
    <property type="match status" value="1"/>
</dbReference>
<evidence type="ECO:0000313" key="5">
    <source>
        <dbReference type="EMBL" id="KAF9960277.1"/>
    </source>
</evidence>
<feature type="region of interest" description="Disordered" evidence="3">
    <location>
        <begin position="434"/>
        <end position="523"/>
    </location>
</feature>
<proteinExistence type="predicted"/>
<feature type="domain" description="Bromo" evidence="4">
    <location>
        <begin position="965"/>
        <end position="1027"/>
    </location>
</feature>
<feature type="compositionally biased region" description="Acidic residues" evidence="3">
    <location>
        <begin position="807"/>
        <end position="855"/>
    </location>
</feature>
<dbReference type="PRINTS" id="PR00503">
    <property type="entry name" value="BROMODOMAIN"/>
</dbReference>
<dbReference type="SUPFAM" id="SSF47370">
    <property type="entry name" value="Bromodomain"/>
    <property type="match status" value="1"/>
</dbReference>
<dbReference type="InterPro" id="IPR032675">
    <property type="entry name" value="LRR_dom_sf"/>
</dbReference>
<dbReference type="InterPro" id="IPR001487">
    <property type="entry name" value="Bromodomain"/>
</dbReference>
<gene>
    <name evidence="5" type="primary">PRP46_2</name>
    <name evidence="5" type="ORF">BGZ65_012545</name>
</gene>
<feature type="region of interest" description="Disordered" evidence="3">
    <location>
        <begin position="1355"/>
        <end position="1388"/>
    </location>
</feature>
<feature type="region of interest" description="Disordered" evidence="3">
    <location>
        <begin position="1514"/>
        <end position="1560"/>
    </location>
</feature>
<feature type="compositionally biased region" description="Low complexity" evidence="3">
    <location>
        <begin position="1514"/>
        <end position="1553"/>
    </location>
</feature>
<dbReference type="OrthoDB" id="21449at2759"/>
<dbReference type="GO" id="GO:0006325">
    <property type="term" value="P:chromatin organization"/>
    <property type="evidence" value="ECO:0007669"/>
    <property type="project" value="UniProtKB-ARBA"/>
</dbReference>
<protein>
    <submittedName>
        <fullName evidence="5">Pre-mRNA-splicing factor prp46</fullName>
    </submittedName>
</protein>
<feature type="non-terminal residue" evidence="5">
    <location>
        <position position="1"/>
    </location>
</feature>
<dbReference type="PANTHER" id="PTHR22881">
    <property type="entry name" value="BROMODOMAIN CONTAINING PROTEIN"/>
    <property type="match status" value="1"/>
</dbReference>
<dbReference type="InterPro" id="IPR036047">
    <property type="entry name" value="F-box-like_dom_sf"/>
</dbReference>
<evidence type="ECO:0000313" key="6">
    <source>
        <dbReference type="Proteomes" id="UP000749646"/>
    </source>
</evidence>
<dbReference type="PANTHER" id="PTHR22881:SF27">
    <property type="entry name" value="BROMODOMAIN CONTAINING 7_9"/>
    <property type="match status" value="1"/>
</dbReference>
<dbReference type="SUPFAM" id="SSF52047">
    <property type="entry name" value="RNI-like"/>
    <property type="match status" value="1"/>
</dbReference>
<accession>A0A9P6J393</accession>
<feature type="compositionally biased region" description="Basic and acidic residues" evidence="3">
    <location>
        <begin position="660"/>
        <end position="677"/>
    </location>
</feature>
<feature type="compositionally biased region" description="Pro residues" evidence="3">
    <location>
        <begin position="509"/>
        <end position="521"/>
    </location>
</feature>
<keyword evidence="1 2" id="KW-0103">Bromodomain</keyword>
<feature type="compositionally biased region" description="Basic and acidic residues" evidence="3">
    <location>
        <begin position="596"/>
        <end position="612"/>
    </location>
</feature>
<dbReference type="Gene3D" id="3.80.10.10">
    <property type="entry name" value="Ribonuclease Inhibitor"/>
    <property type="match status" value="1"/>
</dbReference>
<dbReference type="Proteomes" id="UP000749646">
    <property type="component" value="Unassembled WGS sequence"/>
</dbReference>
<dbReference type="InterPro" id="IPR036427">
    <property type="entry name" value="Bromodomain-like_sf"/>
</dbReference>